<protein>
    <submittedName>
        <fullName evidence="1">Uncharacterized protein</fullName>
    </submittedName>
</protein>
<evidence type="ECO:0000313" key="1">
    <source>
        <dbReference type="EMBL" id="CCH48771.1"/>
    </source>
</evidence>
<dbReference type="HOGENOM" id="CLU_3198977_0_0_7"/>
<evidence type="ECO:0000313" key="2">
    <source>
        <dbReference type="Proteomes" id="UP000011724"/>
    </source>
</evidence>
<dbReference type="AlphaFoldDB" id="M1WK07"/>
<organism evidence="1 2">
    <name type="scientific">Pseudodesulfovibrio piezophilus (strain DSM 21447 / JCM 15486 / C1TLV30)</name>
    <name type="common">Desulfovibrio piezophilus</name>
    <dbReference type="NCBI Taxonomy" id="1322246"/>
    <lineage>
        <taxon>Bacteria</taxon>
        <taxon>Pseudomonadati</taxon>
        <taxon>Thermodesulfobacteriota</taxon>
        <taxon>Desulfovibrionia</taxon>
        <taxon>Desulfovibrionales</taxon>
        <taxon>Desulfovibrionaceae</taxon>
    </lineage>
</organism>
<reference evidence="1 2" key="1">
    <citation type="journal article" date="2013" name="PLoS ONE">
        <title>The first genomic and proteomic characterization of a deep-sea sulfate reducer: insights into the piezophilic lifestyle of Desulfovibrio piezophilus.</title>
        <authorList>
            <person name="Pradel N."/>
            <person name="Ji B."/>
            <person name="Gimenez G."/>
            <person name="Talla E."/>
            <person name="Lenoble P."/>
            <person name="Garel M."/>
            <person name="Tamburini C."/>
            <person name="Fourquet P."/>
            <person name="Lebrun R."/>
            <person name="Bertin P."/>
            <person name="Denis Y."/>
            <person name="Pophillat M."/>
            <person name="Barbe V."/>
            <person name="Ollivier B."/>
            <person name="Dolla A."/>
        </authorList>
    </citation>
    <scope>NUCLEOTIDE SEQUENCE [LARGE SCALE GENOMIC DNA]</scope>
    <source>
        <strain evidence="2">DSM 10523 / SB164P1</strain>
    </source>
</reference>
<name>M1WK07_PSEP2</name>
<dbReference type="Proteomes" id="UP000011724">
    <property type="component" value="Chromosome"/>
</dbReference>
<keyword evidence="2" id="KW-1185">Reference proteome</keyword>
<reference evidence="2" key="2">
    <citation type="journal article" date="2013" name="Stand. Genomic Sci.">
        <title>Complete genome sequence of Desulfocapsa sulfexigens, a marine deltaproteobacterium specialized in disproportionating inorganic sulfur compounds.</title>
        <authorList>
            <person name="Finster K.W."/>
            <person name="Kjeldsen K.U."/>
            <person name="Kube M."/>
            <person name="Reinhardt R."/>
            <person name="Mussmann M."/>
            <person name="Amann R."/>
            <person name="Schreiber L."/>
        </authorList>
    </citation>
    <scope>NUCLEOTIDE SEQUENCE [LARGE SCALE GENOMIC DNA]</scope>
    <source>
        <strain evidence="2">DSM 10523 / SB164P1</strain>
    </source>
</reference>
<accession>M1WK07</accession>
<proteinExistence type="predicted"/>
<dbReference type="KEGG" id="dpi:BN4_11536"/>
<sequence>MGSIPCEKIFIKKLRRWHALMRNGKGIAINLNPIDCQLITALQTR</sequence>
<dbReference type="EMBL" id="FO203427">
    <property type="protein sequence ID" value="CCH48771.1"/>
    <property type="molecule type" value="Genomic_DNA"/>
</dbReference>
<gene>
    <name evidence="1" type="ordered locus">BN4_11536</name>
</gene>